<dbReference type="Gene3D" id="3.40.50.10610">
    <property type="entry name" value="ABC-type transport auxiliary lipoprotein component"/>
    <property type="match status" value="1"/>
</dbReference>
<dbReference type="InterPro" id="IPR007730">
    <property type="entry name" value="SPOR-like_dom"/>
</dbReference>
<dbReference type="SUPFAM" id="SSF110997">
    <property type="entry name" value="Sporulation related repeat"/>
    <property type="match status" value="1"/>
</dbReference>
<proteinExistence type="predicted"/>
<dbReference type="KEGG" id="nva:G3M78_06070"/>
<dbReference type="Pfam" id="PF05643">
    <property type="entry name" value="GNA1162-like"/>
    <property type="match status" value="1"/>
</dbReference>
<sequence>MTESADAKRFLETRVKTVAHFLLFLMTALMASACAKDFKTKVSGNLQQLSHLQTVAILPFANSDKGQRETAELLRQNFFANLRDSNFQLMERYRVDALLTQRGLTDPRKFSRINPMEFGEILGVDAVVLGRLEKVERSYWVLHSSIELGISVQMIDTRTGEVLWEAEQTETDFEGIAKIPTGITSTIIAPIHFVTNKLNLQNLAANMVGKLTAILKTPGSETSEDSDEPGVSEAPVIALAAAQDMSELQEVQKMQSQWQSASLDAGSDMEFQNTASPTAMKTASLDTDARQKPNPSPVNAEVTLLRPPTKIADSGKTPRRPLVDVASHSRPGKENSYRKESLQAVRSATRKTRRPAELNALTAEKGAGYASVRSSDRLSVNRSARPVSLSKPDHFSESMRIESASSADPALASKPANAPWPLPAQSEKQLETTFQSAQKIPLYYTIQVGAYKTREFAENLIESLAEKGYHAFVTLFSQEAGPIYKVQVDKFEQKEDALKMAEQILSKEKLTNFVTTLAPG</sequence>
<evidence type="ECO:0000259" key="2">
    <source>
        <dbReference type="PROSITE" id="PS51724"/>
    </source>
</evidence>
<evidence type="ECO:0000313" key="3">
    <source>
        <dbReference type="EMBL" id="QPJ64975.1"/>
    </source>
</evidence>
<feature type="compositionally biased region" description="Polar residues" evidence="1">
    <location>
        <begin position="276"/>
        <end position="285"/>
    </location>
</feature>
<dbReference type="AlphaFoldDB" id="A0A7T0C1U7"/>
<protein>
    <recommendedName>
        <fullName evidence="2">SPOR domain-containing protein</fullName>
    </recommendedName>
</protein>
<feature type="region of interest" description="Disordered" evidence="1">
    <location>
        <begin position="276"/>
        <end position="422"/>
    </location>
</feature>
<dbReference type="Pfam" id="PF05036">
    <property type="entry name" value="SPOR"/>
    <property type="match status" value="1"/>
</dbReference>
<dbReference type="Proteomes" id="UP000594464">
    <property type="component" value="Chromosome"/>
</dbReference>
<feature type="compositionally biased region" description="Basic and acidic residues" evidence="1">
    <location>
        <begin position="331"/>
        <end position="341"/>
    </location>
</feature>
<dbReference type="PROSITE" id="PS51724">
    <property type="entry name" value="SPOR"/>
    <property type="match status" value="1"/>
</dbReference>
<gene>
    <name evidence="3" type="ORF">G3M78_06070</name>
</gene>
<name>A0A7T0C1U7_9BACT</name>
<dbReference type="GO" id="GO:0042834">
    <property type="term" value="F:peptidoglycan binding"/>
    <property type="evidence" value="ECO:0007669"/>
    <property type="project" value="InterPro"/>
</dbReference>
<dbReference type="InterPro" id="IPR036680">
    <property type="entry name" value="SPOR-like_sf"/>
</dbReference>
<dbReference type="Gene3D" id="3.30.70.1070">
    <property type="entry name" value="Sporulation related repeat"/>
    <property type="match status" value="1"/>
</dbReference>
<reference evidence="4" key="1">
    <citation type="submission" date="2020-02" db="EMBL/GenBank/DDBJ databases">
        <title>Genomic and physiological characterization of two novel Nitrospinaceae genera.</title>
        <authorList>
            <person name="Mueller A.J."/>
            <person name="Jung M.-Y."/>
            <person name="Strachan C.R."/>
            <person name="Herbold C.W."/>
            <person name="Kirkegaard R.H."/>
            <person name="Daims H."/>
        </authorList>
    </citation>
    <scope>NUCLEOTIDE SEQUENCE [LARGE SCALE GENOMIC DNA]</scope>
</reference>
<evidence type="ECO:0000256" key="1">
    <source>
        <dbReference type="SAM" id="MobiDB-lite"/>
    </source>
</evidence>
<evidence type="ECO:0000313" key="4">
    <source>
        <dbReference type="Proteomes" id="UP000594464"/>
    </source>
</evidence>
<accession>A0A7T0C1U7</accession>
<dbReference type="InterPro" id="IPR008517">
    <property type="entry name" value="GNA1162-like"/>
</dbReference>
<feature type="compositionally biased region" description="Basic and acidic residues" evidence="1">
    <location>
        <begin position="391"/>
        <end position="400"/>
    </location>
</feature>
<feature type="domain" description="SPOR" evidence="2">
    <location>
        <begin position="438"/>
        <end position="517"/>
    </location>
</feature>
<organism evidence="3 4">
    <name type="scientific">Candidatus Nitrohelix vancouverensis</name>
    <dbReference type="NCBI Taxonomy" id="2705534"/>
    <lineage>
        <taxon>Bacteria</taxon>
        <taxon>Pseudomonadati</taxon>
        <taxon>Nitrospinota/Tectimicrobiota group</taxon>
        <taxon>Nitrospinota</taxon>
        <taxon>Nitrospinia</taxon>
        <taxon>Nitrospinales</taxon>
        <taxon>Nitrospinaceae</taxon>
        <taxon>Candidatus Nitrohelix</taxon>
    </lineage>
</organism>
<dbReference type="EMBL" id="CP048620">
    <property type="protein sequence ID" value="QPJ64975.1"/>
    <property type="molecule type" value="Genomic_DNA"/>
</dbReference>